<feature type="compositionally biased region" description="Basic and acidic residues" evidence="1">
    <location>
        <begin position="362"/>
        <end position="394"/>
    </location>
</feature>
<comment type="caution">
    <text evidence="2">The sequence shown here is derived from an EMBL/GenBank/DDBJ whole genome shotgun (WGS) entry which is preliminary data.</text>
</comment>
<accession>A0A8H6IA05</accession>
<evidence type="ECO:0000313" key="2">
    <source>
        <dbReference type="EMBL" id="KAF6760512.1"/>
    </source>
</evidence>
<proteinExistence type="predicted"/>
<gene>
    <name evidence="2" type="ORF">DFP72DRAFT_74232</name>
</gene>
<feature type="compositionally biased region" description="Low complexity" evidence="1">
    <location>
        <begin position="288"/>
        <end position="298"/>
    </location>
</feature>
<organism evidence="2 3">
    <name type="scientific">Ephemerocybe angulata</name>
    <dbReference type="NCBI Taxonomy" id="980116"/>
    <lineage>
        <taxon>Eukaryota</taxon>
        <taxon>Fungi</taxon>
        <taxon>Dikarya</taxon>
        <taxon>Basidiomycota</taxon>
        <taxon>Agaricomycotina</taxon>
        <taxon>Agaricomycetes</taxon>
        <taxon>Agaricomycetidae</taxon>
        <taxon>Agaricales</taxon>
        <taxon>Agaricineae</taxon>
        <taxon>Psathyrellaceae</taxon>
        <taxon>Ephemerocybe</taxon>
    </lineage>
</organism>
<feature type="compositionally biased region" description="Polar residues" evidence="1">
    <location>
        <begin position="451"/>
        <end position="480"/>
    </location>
</feature>
<dbReference type="AlphaFoldDB" id="A0A8H6IA05"/>
<feature type="compositionally biased region" description="Polar residues" evidence="1">
    <location>
        <begin position="221"/>
        <end position="231"/>
    </location>
</feature>
<feature type="compositionally biased region" description="Acidic residues" evidence="1">
    <location>
        <begin position="55"/>
        <end position="91"/>
    </location>
</feature>
<feature type="compositionally biased region" description="Polar residues" evidence="1">
    <location>
        <begin position="310"/>
        <end position="324"/>
    </location>
</feature>
<feature type="compositionally biased region" description="Polar residues" evidence="1">
    <location>
        <begin position="428"/>
        <end position="437"/>
    </location>
</feature>
<keyword evidence="3" id="KW-1185">Reference proteome</keyword>
<name>A0A8H6IA05_9AGAR</name>
<feature type="region of interest" description="Disordered" evidence="1">
    <location>
        <begin position="143"/>
        <end position="480"/>
    </location>
</feature>
<feature type="compositionally biased region" description="Polar residues" evidence="1">
    <location>
        <begin position="252"/>
        <end position="273"/>
    </location>
</feature>
<feature type="compositionally biased region" description="Basic and acidic residues" evidence="1">
    <location>
        <begin position="274"/>
        <end position="287"/>
    </location>
</feature>
<dbReference type="EMBL" id="JACGCI010000012">
    <property type="protein sequence ID" value="KAF6760512.1"/>
    <property type="molecule type" value="Genomic_DNA"/>
</dbReference>
<feature type="region of interest" description="Disordered" evidence="1">
    <location>
        <begin position="45"/>
        <end position="106"/>
    </location>
</feature>
<reference evidence="2 3" key="1">
    <citation type="submission" date="2020-07" db="EMBL/GenBank/DDBJ databases">
        <title>Comparative genomics of pyrophilous fungi reveals a link between fire events and developmental genes.</title>
        <authorList>
            <consortium name="DOE Joint Genome Institute"/>
            <person name="Steindorff A.S."/>
            <person name="Carver A."/>
            <person name="Calhoun S."/>
            <person name="Stillman K."/>
            <person name="Liu H."/>
            <person name="Lipzen A."/>
            <person name="Pangilinan J."/>
            <person name="Labutti K."/>
            <person name="Bruns T.D."/>
            <person name="Grigoriev I.V."/>
        </authorList>
    </citation>
    <scope>NUCLEOTIDE SEQUENCE [LARGE SCALE GENOMIC DNA]</scope>
    <source>
        <strain evidence="2 3">CBS 144469</strain>
    </source>
</reference>
<protein>
    <submittedName>
        <fullName evidence="2">Uncharacterized protein</fullName>
    </submittedName>
</protein>
<dbReference type="Proteomes" id="UP000521943">
    <property type="component" value="Unassembled WGS sequence"/>
</dbReference>
<evidence type="ECO:0000313" key="3">
    <source>
        <dbReference type="Proteomes" id="UP000521943"/>
    </source>
</evidence>
<sequence length="480" mass="52319">MPSNDDAIARSSPPALELDHKKLIGAAVRKQDSILCTPLPEFTSKSLFLQPLPGMEEEDEEEEEVAEESEEDDEEEEEDEDEESSEESDPEPSEKLVASHPKYVPQGKSDLAEVACTSSSHPYSCKCTGYSDFDEFNKRKLSDVAQSARPPAFVDHVKPSLVEGGLSHSAPRYDVRRARSYSNPSMASSRTQSTSRSASRSPSPPVRFPPPNTFGAVYTSPLAQDSRNFHTSPAPKPADGEVLRSRLANLLSADTPSLSQPKSTSHISASTVASRDHRSGSRAERQRSPSPSRSPSPRESGRLRRHSSQVHRSQPSYSQQNTNDHYSKLLVSHQPVNPTSPPPSTSPNGRTSSASEAARALEQSKRERQRADNQDRNRRSRDPSQPERETERVRTTSQATASSAHHHTSAASGPLVPYTGPVGATLASRPSTNFNAPSASASSSHRDYVHQQPQSRYNTVSTKGLSSSSMASLHQGLYSS</sequence>
<feature type="compositionally biased region" description="Low complexity" evidence="1">
    <location>
        <begin position="184"/>
        <end position="201"/>
    </location>
</feature>
<evidence type="ECO:0000256" key="1">
    <source>
        <dbReference type="SAM" id="MobiDB-lite"/>
    </source>
</evidence>
<feature type="compositionally biased region" description="Pro residues" evidence="1">
    <location>
        <begin position="202"/>
        <end position="212"/>
    </location>
</feature>